<dbReference type="EMBL" id="CM001466">
    <property type="protein sequence ID" value="EHY87303.1"/>
    <property type="molecule type" value="Genomic_DNA"/>
</dbReference>
<dbReference type="Proteomes" id="UP000004705">
    <property type="component" value="Chromosome"/>
</dbReference>
<feature type="region of interest" description="Disordered" evidence="1">
    <location>
        <begin position="354"/>
        <end position="382"/>
    </location>
</feature>
<dbReference type="OrthoDB" id="5096160at2"/>
<keyword evidence="3" id="KW-1185">Reference proteome</keyword>
<gene>
    <name evidence="2" type="ORF">SacazDRAFT_00322</name>
</gene>
<organism evidence="2 3">
    <name type="scientific">Saccharomonospora azurea NA-128</name>
    <dbReference type="NCBI Taxonomy" id="882081"/>
    <lineage>
        <taxon>Bacteria</taxon>
        <taxon>Bacillati</taxon>
        <taxon>Actinomycetota</taxon>
        <taxon>Actinomycetes</taxon>
        <taxon>Pseudonocardiales</taxon>
        <taxon>Pseudonocardiaceae</taxon>
        <taxon>Saccharomonospora</taxon>
    </lineage>
</organism>
<evidence type="ECO:0000313" key="2">
    <source>
        <dbReference type="EMBL" id="EHY87303.1"/>
    </source>
</evidence>
<name>H8G734_9PSEU</name>
<proteinExistence type="predicted"/>
<sequence>MDRSLDQLRRRLLIHCTPSQAHTAAEIATAHDTGLVVTGASADTIAHRLREKGFDGPILCDADRYSGPRRVDGGRGIRPAWCRRQQELGLVPLTDSGYLEPDNWNALRSILRVAALQRRPVIAMLPLAARWFAESHAVDDLARELDSYGVAVAVAIEHASDPFSVQYVVRHFLRLLRTAQVPVLLLRSDVAALGALCHGAFAAATGTTSSLRHIYPLTSKGIPRAAFPAVFIRHLLSYHRLDTCETVFARTPETSHFWLCDCVVCGGTTPDRLHDSDDQYSVALRHSLHAQLLLHDEIFRHTDTPDQRASAWHEACSHALFVHRQVAEHVPDWRTPAHLKSWHTVTDDPLRGRAGIPAQPTQRSVLFERPAEKWSAHERRGV</sequence>
<evidence type="ECO:0000256" key="1">
    <source>
        <dbReference type="SAM" id="MobiDB-lite"/>
    </source>
</evidence>
<dbReference type="HOGENOM" id="CLU_723374_0_0_11"/>
<feature type="compositionally biased region" description="Basic and acidic residues" evidence="1">
    <location>
        <begin position="369"/>
        <end position="382"/>
    </location>
</feature>
<accession>H8G734</accession>
<dbReference type="RefSeq" id="WP_005438002.1">
    <property type="nucleotide sequence ID" value="NZ_CM001466.1"/>
</dbReference>
<dbReference type="AlphaFoldDB" id="H8G734"/>
<evidence type="ECO:0000313" key="3">
    <source>
        <dbReference type="Proteomes" id="UP000004705"/>
    </source>
</evidence>
<reference evidence="2 3" key="1">
    <citation type="journal article" date="2012" name="Stand. Genomic Sci.">
        <title>Genome sequence of the soil bacterium Saccharomonospora azurea type strain (NA-128(T)).</title>
        <authorList>
            <person name="Klenk H.P."/>
            <person name="Held B."/>
            <person name="Lucas S."/>
            <person name="Lapidus A."/>
            <person name="Copeland A."/>
            <person name="Hammon N."/>
            <person name="Pitluck S."/>
            <person name="Goodwin L.A."/>
            <person name="Han C."/>
            <person name="Tapia R."/>
            <person name="Brambilla E.M."/>
            <person name="Potter G."/>
            <person name="Land M."/>
            <person name="Ivanova N."/>
            <person name="Rohde M."/>
            <person name="Goker M."/>
            <person name="Detter J.C."/>
            <person name="Kyrpides N.C."/>
            <person name="Woyke T."/>
        </authorList>
    </citation>
    <scope>NUCLEOTIDE SEQUENCE [LARGE SCALE GENOMIC DNA]</scope>
    <source>
        <strain evidence="2 3">NA-128</strain>
    </source>
</reference>
<protein>
    <submittedName>
        <fullName evidence="2">Uncharacterized protein</fullName>
    </submittedName>
</protein>